<sequence>MMSLNRRRERYSASTALSTVHTRIPARPLSRKRTRLPPCPVNSICPTRWPMCCTGMLIGSSSSPRATWVCNCAITPGVSRCQWASSSPSLS</sequence>
<protein>
    <submittedName>
        <fullName evidence="1">Uncharacterized protein</fullName>
    </submittedName>
</protein>
<dbReference type="AlphaFoldDB" id="A0A2A2M5T0"/>
<name>A0A2A2M5T0_9BILA</name>
<organism evidence="1 2">
    <name type="scientific">Diploscapter pachys</name>
    <dbReference type="NCBI Taxonomy" id="2018661"/>
    <lineage>
        <taxon>Eukaryota</taxon>
        <taxon>Metazoa</taxon>
        <taxon>Ecdysozoa</taxon>
        <taxon>Nematoda</taxon>
        <taxon>Chromadorea</taxon>
        <taxon>Rhabditida</taxon>
        <taxon>Rhabditina</taxon>
        <taxon>Rhabditomorpha</taxon>
        <taxon>Rhabditoidea</taxon>
        <taxon>Rhabditidae</taxon>
        <taxon>Diploscapter</taxon>
    </lineage>
</organism>
<accession>A0A2A2M5T0</accession>
<dbReference type="Proteomes" id="UP000218231">
    <property type="component" value="Unassembled WGS sequence"/>
</dbReference>
<gene>
    <name evidence="1" type="ORF">WR25_25062</name>
</gene>
<comment type="caution">
    <text evidence="1">The sequence shown here is derived from an EMBL/GenBank/DDBJ whole genome shotgun (WGS) entry which is preliminary data.</text>
</comment>
<evidence type="ECO:0000313" key="1">
    <source>
        <dbReference type="EMBL" id="PAV93789.1"/>
    </source>
</evidence>
<evidence type="ECO:0000313" key="2">
    <source>
        <dbReference type="Proteomes" id="UP000218231"/>
    </source>
</evidence>
<reference evidence="1 2" key="1">
    <citation type="journal article" date="2017" name="Curr. Biol.">
        <title>Genome architecture and evolution of a unichromosomal asexual nematode.</title>
        <authorList>
            <person name="Fradin H."/>
            <person name="Zegar C."/>
            <person name="Gutwein M."/>
            <person name="Lucas J."/>
            <person name="Kovtun M."/>
            <person name="Corcoran D."/>
            <person name="Baugh L.R."/>
            <person name="Kiontke K."/>
            <person name="Gunsalus K."/>
            <person name="Fitch D.H."/>
            <person name="Piano F."/>
        </authorList>
    </citation>
    <scope>NUCLEOTIDE SEQUENCE [LARGE SCALE GENOMIC DNA]</scope>
    <source>
        <strain evidence="1">PF1309</strain>
    </source>
</reference>
<keyword evidence="2" id="KW-1185">Reference proteome</keyword>
<dbReference type="EMBL" id="LIAE01004301">
    <property type="protein sequence ID" value="PAV93789.1"/>
    <property type="molecule type" value="Genomic_DNA"/>
</dbReference>
<proteinExistence type="predicted"/>